<sequence>MGSFKPSTFVVDHGCIEYKAFTVTNGSEQVADHGEIESEASVKQEGGEEADDKERDVKLENGNGDGDNLEENGGRGGIRSGVYFDKLEGIIPPFHPQLLVHALNPPLEFLKFSPREFILLDPPINPSLEFDGTQALDSFEPNMFGFIGT</sequence>
<dbReference type="AlphaFoldDB" id="A0AAV5M0A7"/>
<dbReference type="Proteomes" id="UP001054252">
    <property type="component" value="Unassembled WGS sequence"/>
</dbReference>
<comment type="caution">
    <text evidence="2">The sequence shown here is derived from an EMBL/GenBank/DDBJ whole genome shotgun (WGS) entry which is preliminary data.</text>
</comment>
<evidence type="ECO:0000256" key="1">
    <source>
        <dbReference type="SAM" id="MobiDB-lite"/>
    </source>
</evidence>
<feature type="compositionally biased region" description="Basic and acidic residues" evidence="1">
    <location>
        <begin position="34"/>
        <end position="59"/>
    </location>
</feature>
<protein>
    <submittedName>
        <fullName evidence="2">Uncharacterized protein</fullName>
    </submittedName>
</protein>
<organism evidence="2 3">
    <name type="scientific">Rubroshorea leprosula</name>
    <dbReference type="NCBI Taxonomy" id="152421"/>
    <lineage>
        <taxon>Eukaryota</taxon>
        <taxon>Viridiplantae</taxon>
        <taxon>Streptophyta</taxon>
        <taxon>Embryophyta</taxon>
        <taxon>Tracheophyta</taxon>
        <taxon>Spermatophyta</taxon>
        <taxon>Magnoliopsida</taxon>
        <taxon>eudicotyledons</taxon>
        <taxon>Gunneridae</taxon>
        <taxon>Pentapetalae</taxon>
        <taxon>rosids</taxon>
        <taxon>malvids</taxon>
        <taxon>Malvales</taxon>
        <taxon>Dipterocarpaceae</taxon>
        <taxon>Rubroshorea</taxon>
    </lineage>
</organism>
<accession>A0AAV5M0A7</accession>
<dbReference type="EMBL" id="BPVZ01000163">
    <property type="protein sequence ID" value="GKV42902.1"/>
    <property type="molecule type" value="Genomic_DNA"/>
</dbReference>
<reference evidence="2 3" key="1">
    <citation type="journal article" date="2021" name="Commun. Biol.">
        <title>The genome of Shorea leprosula (Dipterocarpaceae) highlights the ecological relevance of drought in aseasonal tropical rainforests.</title>
        <authorList>
            <person name="Ng K.K.S."/>
            <person name="Kobayashi M.J."/>
            <person name="Fawcett J.A."/>
            <person name="Hatakeyama M."/>
            <person name="Paape T."/>
            <person name="Ng C.H."/>
            <person name="Ang C.C."/>
            <person name="Tnah L.H."/>
            <person name="Lee C.T."/>
            <person name="Nishiyama T."/>
            <person name="Sese J."/>
            <person name="O'Brien M.J."/>
            <person name="Copetti D."/>
            <person name="Mohd Noor M.I."/>
            <person name="Ong R.C."/>
            <person name="Putra M."/>
            <person name="Sireger I.Z."/>
            <person name="Indrioko S."/>
            <person name="Kosugi Y."/>
            <person name="Izuno A."/>
            <person name="Isagi Y."/>
            <person name="Lee S.L."/>
            <person name="Shimizu K.K."/>
        </authorList>
    </citation>
    <scope>NUCLEOTIDE SEQUENCE [LARGE SCALE GENOMIC DNA]</scope>
    <source>
        <strain evidence="2">214</strain>
    </source>
</reference>
<evidence type="ECO:0000313" key="3">
    <source>
        <dbReference type="Proteomes" id="UP001054252"/>
    </source>
</evidence>
<proteinExistence type="predicted"/>
<feature type="region of interest" description="Disordered" evidence="1">
    <location>
        <begin position="34"/>
        <end position="75"/>
    </location>
</feature>
<name>A0AAV5M0A7_9ROSI</name>
<keyword evidence="3" id="KW-1185">Reference proteome</keyword>
<evidence type="ECO:0000313" key="2">
    <source>
        <dbReference type="EMBL" id="GKV42902.1"/>
    </source>
</evidence>
<gene>
    <name evidence="2" type="ORF">SLEP1_g50262</name>
</gene>